<evidence type="ECO:0008006" key="5">
    <source>
        <dbReference type="Google" id="ProtNLM"/>
    </source>
</evidence>
<reference evidence="2 3" key="2">
    <citation type="submission" date="2019-12" db="EMBL/GenBank/DDBJ databases">
        <title>Erwinia sp. nov., isolated from droppings of birds in the Qinghai-Tiebt plateau of China.</title>
        <authorList>
            <person name="Ge Y."/>
        </authorList>
    </citation>
    <scope>NUCLEOTIDE SEQUENCE [LARGE SCALE GENOMIC DNA]</scope>
    <source>
        <strain evidence="2 3">J780</strain>
    </source>
</reference>
<dbReference type="AlphaFoldDB" id="A0A6I6F138"/>
<evidence type="ECO:0000313" key="1">
    <source>
        <dbReference type="EMBL" id="MTD25848.1"/>
    </source>
</evidence>
<proteinExistence type="predicted"/>
<dbReference type="EMBL" id="WLZX01000001">
    <property type="protein sequence ID" value="MTD25848.1"/>
    <property type="molecule type" value="Genomic_DNA"/>
</dbReference>
<evidence type="ECO:0000313" key="3">
    <source>
        <dbReference type="Proteomes" id="UP000424752"/>
    </source>
</evidence>
<organism evidence="2 3">
    <name type="scientific">Erwinia sorbitola</name>
    <dbReference type="NCBI Taxonomy" id="2681984"/>
    <lineage>
        <taxon>Bacteria</taxon>
        <taxon>Pseudomonadati</taxon>
        <taxon>Pseudomonadota</taxon>
        <taxon>Gammaproteobacteria</taxon>
        <taxon>Enterobacterales</taxon>
        <taxon>Erwiniaceae</taxon>
        <taxon>Erwinia</taxon>
    </lineage>
</organism>
<accession>A0A6I6F138</accession>
<sequence length="52" mass="5424">MRELKLNEIASVSGGGIGKLVGIISPPIGALQLGWQIGSWLGGLSNKWSGYN</sequence>
<dbReference type="RefSeq" id="WP_154751162.1">
    <property type="nucleotide sequence ID" value="NZ_CP046509.1"/>
</dbReference>
<dbReference type="Proteomes" id="UP000480164">
    <property type="component" value="Unassembled WGS sequence"/>
</dbReference>
<dbReference type="KEGG" id="erwi:GN242_10390"/>
<dbReference type="EMBL" id="CP046509">
    <property type="protein sequence ID" value="QGU87600.1"/>
    <property type="molecule type" value="Genomic_DNA"/>
</dbReference>
<accession>A0A6L6GJS7</accession>
<evidence type="ECO:0000313" key="4">
    <source>
        <dbReference type="Proteomes" id="UP000480164"/>
    </source>
</evidence>
<reference evidence="1 4" key="1">
    <citation type="submission" date="2019-11" db="EMBL/GenBank/DDBJ databases">
        <title>Erwinia sp. nov., isolated from feces of birds in Tibet plateau of China.</title>
        <authorList>
            <person name="Ge Y."/>
        </authorList>
    </citation>
    <scope>NUCLEOTIDE SEQUENCE [LARGE SCALE GENOMIC DNA]</scope>
    <source>
        <strain evidence="1 4">J316</strain>
    </source>
</reference>
<gene>
    <name evidence="1" type="ORF">GK011_02685</name>
    <name evidence="2" type="ORF">GN242_10390</name>
</gene>
<dbReference type="Proteomes" id="UP000424752">
    <property type="component" value="Chromosome"/>
</dbReference>
<protein>
    <recommendedName>
        <fullName evidence="5">Bacteriocin</fullName>
    </recommendedName>
</protein>
<name>A0A6I6F138_9GAMM</name>
<evidence type="ECO:0000313" key="2">
    <source>
        <dbReference type="EMBL" id="QGU87600.1"/>
    </source>
</evidence>
<keyword evidence="4" id="KW-1185">Reference proteome</keyword>